<dbReference type="GO" id="GO:0006506">
    <property type="term" value="P:GPI anchor biosynthetic process"/>
    <property type="evidence" value="ECO:0007669"/>
    <property type="project" value="InterPro"/>
</dbReference>
<dbReference type="InterPro" id="IPR002591">
    <property type="entry name" value="Phosphodiest/P_Trfase"/>
</dbReference>
<evidence type="ECO:0008006" key="3">
    <source>
        <dbReference type="Google" id="ProtNLM"/>
    </source>
</evidence>
<dbReference type="SUPFAM" id="SSF53649">
    <property type="entry name" value="Alkaline phosphatase-like"/>
    <property type="match status" value="1"/>
</dbReference>
<accession>A0AAV1YSN0</accession>
<dbReference type="GO" id="GO:0051377">
    <property type="term" value="F:mannose-ethanolamine phosphotransferase activity"/>
    <property type="evidence" value="ECO:0007669"/>
    <property type="project" value="TreeGrafter"/>
</dbReference>
<proteinExistence type="predicted"/>
<name>A0AAV1YSN0_9ARAC</name>
<dbReference type="Gene3D" id="3.40.720.10">
    <property type="entry name" value="Alkaline Phosphatase, subunit A"/>
    <property type="match status" value="1"/>
</dbReference>
<gene>
    <name evidence="1" type="ORF">LARSCL_LOCUS703</name>
</gene>
<keyword evidence="2" id="KW-1185">Reference proteome</keyword>
<dbReference type="InterPro" id="IPR039524">
    <property type="entry name" value="PIGO/GPI13"/>
</dbReference>
<organism evidence="1 2">
    <name type="scientific">Larinioides sclopetarius</name>
    <dbReference type="NCBI Taxonomy" id="280406"/>
    <lineage>
        <taxon>Eukaryota</taxon>
        <taxon>Metazoa</taxon>
        <taxon>Ecdysozoa</taxon>
        <taxon>Arthropoda</taxon>
        <taxon>Chelicerata</taxon>
        <taxon>Arachnida</taxon>
        <taxon>Araneae</taxon>
        <taxon>Araneomorphae</taxon>
        <taxon>Entelegynae</taxon>
        <taxon>Araneoidea</taxon>
        <taxon>Araneidae</taxon>
        <taxon>Larinioides</taxon>
    </lineage>
</organism>
<dbReference type="GO" id="GO:0005789">
    <property type="term" value="C:endoplasmic reticulum membrane"/>
    <property type="evidence" value="ECO:0007669"/>
    <property type="project" value="TreeGrafter"/>
</dbReference>
<dbReference type="PANTHER" id="PTHR23071:SF1">
    <property type="entry name" value="GPI ETHANOLAMINE PHOSPHATE TRANSFERASE 3"/>
    <property type="match status" value="1"/>
</dbReference>
<dbReference type="InterPro" id="IPR017850">
    <property type="entry name" value="Alkaline_phosphatase_core_sf"/>
</dbReference>
<evidence type="ECO:0000313" key="2">
    <source>
        <dbReference type="Proteomes" id="UP001497382"/>
    </source>
</evidence>
<dbReference type="Pfam" id="PF01663">
    <property type="entry name" value="Phosphodiest"/>
    <property type="match status" value="1"/>
</dbReference>
<dbReference type="PANTHER" id="PTHR23071">
    <property type="entry name" value="PHOSPHATIDYLINOSITOL GLYCAN"/>
    <property type="match status" value="1"/>
</dbReference>
<protein>
    <recommendedName>
        <fullName evidence="3">GPI ethanolamine phosphate transferase 3</fullName>
    </recommendedName>
</protein>
<sequence length="105" mass="11800">MEKNDSDVIIAHFLGVDHCGHRYGPKHPEMTRKLQQMNSVIQNVTEKLKNDTVLLVLGDHGMTESGDHGGDSTQEISTALFFYSQNKLTTIKTVARSFFFFGGHF</sequence>
<dbReference type="Proteomes" id="UP001497382">
    <property type="component" value="Unassembled WGS sequence"/>
</dbReference>
<reference evidence="1 2" key="1">
    <citation type="submission" date="2024-04" db="EMBL/GenBank/DDBJ databases">
        <authorList>
            <person name="Rising A."/>
            <person name="Reimegard J."/>
            <person name="Sonavane S."/>
            <person name="Akerstrom W."/>
            <person name="Nylinder S."/>
            <person name="Hedman E."/>
            <person name="Kallberg Y."/>
        </authorList>
    </citation>
    <scope>NUCLEOTIDE SEQUENCE [LARGE SCALE GENOMIC DNA]</scope>
</reference>
<dbReference type="EMBL" id="CAXIEN010000004">
    <property type="protein sequence ID" value="CAL1261950.1"/>
    <property type="molecule type" value="Genomic_DNA"/>
</dbReference>
<evidence type="ECO:0000313" key="1">
    <source>
        <dbReference type="EMBL" id="CAL1261950.1"/>
    </source>
</evidence>
<comment type="caution">
    <text evidence="1">The sequence shown here is derived from an EMBL/GenBank/DDBJ whole genome shotgun (WGS) entry which is preliminary data.</text>
</comment>
<dbReference type="AlphaFoldDB" id="A0AAV1YSN0"/>